<dbReference type="Proteomes" id="UP001056778">
    <property type="component" value="Chromosome 1"/>
</dbReference>
<keyword evidence="2" id="KW-1185">Reference proteome</keyword>
<name>A0ACB9TUR1_HOLOL</name>
<evidence type="ECO:0000313" key="2">
    <source>
        <dbReference type="Proteomes" id="UP001056778"/>
    </source>
</evidence>
<evidence type="ECO:0000313" key="1">
    <source>
        <dbReference type="EMBL" id="KAI4470550.1"/>
    </source>
</evidence>
<accession>A0ACB9TUR1</accession>
<organism evidence="1 2">
    <name type="scientific">Holotrichia oblita</name>
    <name type="common">Chafer beetle</name>
    <dbReference type="NCBI Taxonomy" id="644536"/>
    <lineage>
        <taxon>Eukaryota</taxon>
        <taxon>Metazoa</taxon>
        <taxon>Ecdysozoa</taxon>
        <taxon>Arthropoda</taxon>
        <taxon>Hexapoda</taxon>
        <taxon>Insecta</taxon>
        <taxon>Pterygota</taxon>
        <taxon>Neoptera</taxon>
        <taxon>Endopterygota</taxon>
        <taxon>Coleoptera</taxon>
        <taxon>Polyphaga</taxon>
        <taxon>Scarabaeiformia</taxon>
        <taxon>Scarabaeidae</taxon>
        <taxon>Melolonthinae</taxon>
        <taxon>Holotrichia</taxon>
    </lineage>
</organism>
<proteinExistence type="predicted"/>
<reference evidence="1" key="1">
    <citation type="submission" date="2022-04" db="EMBL/GenBank/DDBJ databases">
        <title>Chromosome-scale genome assembly of Holotrichia oblita Faldermann.</title>
        <authorList>
            <person name="Rongchong L."/>
        </authorList>
    </citation>
    <scope>NUCLEOTIDE SEQUENCE</scope>
    <source>
        <strain evidence="1">81SQS9</strain>
    </source>
</reference>
<dbReference type="EMBL" id="CM043015">
    <property type="protein sequence ID" value="KAI4470550.1"/>
    <property type="molecule type" value="Genomic_DNA"/>
</dbReference>
<gene>
    <name evidence="1" type="ORF">MML48_1g03827</name>
</gene>
<sequence>MEKENVTLLKYRGSKLNKVKELDFFPKVEETFKQKSSVGGTLSIISFLLILWLIYSETLYFWDSKFVFKFIPDNDYDAKLRINVDMTVAMPCSNVGADILDSTNQHAYKFGALEEEDTWFELAPNQRRQFDNERHFNSYLREEYHAVKDILWRNRYIHISQELPPRSEIPNRPYDACRIHGSLILNKVSGNFHITAGKSISLPRGHIHISAFMSDRDYNFTHRINRLSFGEPSPGIVHPLEGDETIAEENMILYQYFIEVVPTTVKTFLTTVNTYQYSVKELSRPIDHNKGSHGMPGIFFKYDVCALKVLVIQERENIGMFLAKLCSIIGGIYVCLSIINSFIQIISTFFISRFSKKNMNTGDVQTASLIVDPLPKNVPDVIPAKNFK</sequence>
<protein>
    <submittedName>
        <fullName evidence="1">Endoplasmic reticulum-golgi intermediate compartment protein</fullName>
    </submittedName>
</protein>
<comment type="caution">
    <text evidence="1">The sequence shown here is derived from an EMBL/GenBank/DDBJ whole genome shotgun (WGS) entry which is preliminary data.</text>
</comment>